<dbReference type="RefSeq" id="WP_209375203.1">
    <property type="nucleotide sequence ID" value="NZ_JAGIZA010000010.1"/>
</dbReference>
<dbReference type="SUPFAM" id="SSF55729">
    <property type="entry name" value="Acyl-CoA N-acyltransferases (Nat)"/>
    <property type="match status" value="1"/>
</dbReference>
<evidence type="ECO:0000313" key="2">
    <source>
        <dbReference type="EMBL" id="MBP0494467.1"/>
    </source>
</evidence>
<dbReference type="AlphaFoldDB" id="A0A940N5E2"/>
<reference evidence="2" key="1">
    <citation type="submission" date="2021-03" db="EMBL/GenBank/DDBJ databases">
        <authorList>
            <person name="So Y."/>
        </authorList>
    </citation>
    <scope>NUCLEOTIDE SEQUENCE</scope>
    <source>
        <strain evidence="2">SG15</strain>
    </source>
</reference>
<dbReference type="Pfam" id="PF13480">
    <property type="entry name" value="Acetyltransf_6"/>
    <property type="match status" value="1"/>
</dbReference>
<dbReference type="EMBL" id="JAGIZA010000010">
    <property type="protein sequence ID" value="MBP0494467.1"/>
    <property type="molecule type" value="Genomic_DNA"/>
</dbReference>
<dbReference type="InterPro" id="IPR016181">
    <property type="entry name" value="Acyl_CoA_acyltransferase"/>
</dbReference>
<feature type="domain" description="BioF2-like acetyltransferase" evidence="1">
    <location>
        <begin position="120"/>
        <end position="240"/>
    </location>
</feature>
<proteinExistence type="predicted"/>
<dbReference type="GO" id="GO:0016746">
    <property type="term" value="F:acyltransferase activity"/>
    <property type="evidence" value="ECO:0007669"/>
    <property type="project" value="UniProtKB-KW"/>
</dbReference>
<name>A0A940N5E2_9PROT</name>
<gene>
    <name evidence="2" type="ORF">J5Y10_16910</name>
</gene>
<sequence>MAAHPYASLGYAGTLAHVGRPIWVEPWKGAMLLRDAPGNALDAAGPHPFGAVGEGADLRAGMELLRGAGAVSAVLVADPLRTPTTGGLRAAFDIVTPFKTHWTVERSAGAFAPSAHHRGCIRLANRKCRVRPVALRDHLDEWCRLYCELTRRHGITGIHDYPRASFEALAETEGLHAFLAANTTGEVIGMHLWVDDGRVAYSHLAATDAAGYRAGAPYALYAAAIESFGAHDAIDLGGGAGLADDAGDGLAGFKRGFSNASRVAHLCGRVLDEVAYARLSAGHATRGYFPAYRAPRL</sequence>
<keyword evidence="3" id="KW-1185">Reference proteome</keyword>
<accession>A0A940N5E2</accession>
<dbReference type="InterPro" id="IPR038740">
    <property type="entry name" value="BioF2-like_GNAT_dom"/>
</dbReference>
<dbReference type="Gene3D" id="3.40.630.30">
    <property type="match status" value="1"/>
</dbReference>
<evidence type="ECO:0000313" key="3">
    <source>
        <dbReference type="Proteomes" id="UP000677537"/>
    </source>
</evidence>
<evidence type="ECO:0000259" key="1">
    <source>
        <dbReference type="Pfam" id="PF13480"/>
    </source>
</evidence>
<keyword evidence="2" id="KW-0808">Transferase</keyword>
<keyword evidence="2" id="KW-0012">Acyltransferase</keyword>
<comment type="caution">
    <text evidence="2">The sequence shown here is derived from an EMBL/GenBank/DDBJ whole genome shotgun (WGS) entry which is preliminary data.</text>
</comment>
<dbReference type="Proteomes" id="UP000677537">
    <property type="component" value="Unassembled WGS sequence"/>
</dbReference>
<organism evidence="2 3">
    <name type="scientific">Roseomonas indoligenes</name>
    <dbReference type="NCBI Taxonomy" id="2820811"/>
    <lineage>
        <taxon>Bacteria</taxon>
        <taxon>Pseudomonadati</taxon>
        <taxon>Pseudomonadota</taxon>
        <taxon>Alphaproteobacteria</taxon>
        <taxon>Acetobacterales</taxon>
        <taxon>Roseomonadaceae</taxon>
        <taxon>Roseomonas</taxon>
    </lineage>
</organism>
<dbReference type="EC" id="2.3.1.-" evidence="2"/>
<protein>
    <submittedName>
        <fullName evidence="2">GNAT family N-acetyltransferase</fullName>
        <ecNumber evidence="2">2.3.1.-</ecNumber>
    </submittedName>
</protein>